<dbReference type="Pfam" id="PF07735">
    <property type="entry name" value="FBA_2"/>
    <property type="match status" value="1"/>
</dbReference>
<dbReference type="InterPro" id="IPR012885">
    <property type="entry name" value="F-box_Sdz-33"/>
</dbReference>
<dbReference type="GeneID" id="9805742"/>
<comment type="caution">
    <text evidence="2">The sequence shown here is derived from an EMBL/GenBank/DDBJ whole genome shotgun (WGS) entry which is preliminary data.</text>
</comment>
<dbReference type="Proteomes" id="UP000483820">
    <property type="component" value="Chromosome III"/>
</dbReference>
<evidence type="ECO:0000313" key="2">
    <source>
        <dbReference type="EMBL" id="KAF1763111.1"/>
    </source>
</evidence>
<dbReference type="InterPro" id="IPR001810">
    <property type="entry name" value="F-box_dom"/>
</dbReference>
<dbReference type="AlphaFoldDB" id="A0A6A5H8C2"/>
<accession>A0A6A5H8C2</accession>
<protein>
    <recommendedName>
        <fullName evidence="1">F-box domain-containing protein</fullName>
    </recommendedName>
</protein>
<dbReference type="Pfam" id="PF00646">
    <property type="entry name" value="F-box"/>
    <property type="match status" value="1"/>
</dbReference>
<dbReference type="PROSITE" id="PS50181">
    <property type="entry name" value="FBOX"/>
    <property type="match status" value="1"/>
</dbReference>
<dbReference type="EMBL" id="WUAV01000003">
    <property type="protein sequence ID" value="KAF1763111.1"/>
    <property type="molecule type" value="Genomic_DNA"/>
</dbReference>
<dbReference type="CTD" id="9805742"/>
<gene>
    <name evidence="2" type="ORF">GCK72_011376</name>
</gene>
<dbReference type="KEGG" id="crq:GCK72_011376"/>
<proteinExistence type="predicted"/>
<sequence>MLYLLILSYPFLFKTSQLFKLLHLPTVALRNVIQLLNPIELFELSQCSRRALSIIPLSGSKKFKLCMNQFSSSIHINGYSFRIYKNSSQSEYSLHGNRTFMESTAKISHHSERELWSFWEDQLVGLKAVLFHLSKVFNCHIECGRFTDTIPAAFYMSIIDFISTRQSDIKKLHVNGQNLTDKNMTEIFDKLRVTDRLVIGHKFSVPPSIPLNHSKSIDIWNSCWITTEHLNSMRNSTVIQLDCSKLTDHDMTSFLNDWKSGKFPNLQYLFIQSRFLSKTFTAFGLPSLQDTVNPRFHIKTILGLPRTTYGAIDVQRDDGVVAKVSFNEKDGDLRILVL</sequence>
<evidence type="ECO:0000313" key="3">
    <source>
        <dbReference type="Proteomes" id="UP000483820"/>
    </source>
</evidence>
<feature type="domain" description="F-box" evidence="1">
    <location>
        <begin position="18"/>
        <end position="66"/>
    </location>
</feature>
<dbReference type="RefSeq" id="XP_003099626.2">
    <property type="nucleotide sequence ID" value="XM_003099578.2"/>
</dbReference>
<evidence type="ECO:0000259" key="1">
    <source>
        <dbReference type="PROSITE" id="PS50181"/>
    </source>
</evidence>
<dbReference type="PANTHER" id="PTHR21503:SF52">
    <property type="entry name" value="F-BOX DOMAIN-CONTAINING PROTEIN"/>
    <property type="match status" value="1"/>
</dbReference>
<reference evidence="2 3" key="1">
    <citation type="submission" date="2019-12" db="EMBL/GenBank/DDBJ databases">
        <title>Chromosome-level assembly of the Caenorhabditis remanei genome.</title>
        <authorList>
            <person name="Teterina A.A."/>
            <person name="Willis J.H."/>
            <person name="Phillips P.C."/>
        </authorList>
    </citation>
    <scope>NUCLEOTIDE SEQUENCE [LARGE SCALE GENOMIC DNA]</scope>
    <source>
        <strain evidence="2 3">PX506</strain>
        <tissue evidence="2">Whole organism</tissue>
    </source>
</reference>
<organism evidence="2 3">
    <name type="scientific">Caenorhabditis remanei</name>
    <name type="common">Caenorhabditis vulgaris</name>
    <dbReference type="NCBI Taxonomy" id="31234"/>
    <lineage>
        <taxon>Eukaryota</taxon>
        <taxon>Metazoa</taxon>
        <taxon>Ecdysozoa</taxon>
        <taxon>Nematoda</taxon>
        <taxon>Chromadorea</taxon>
        <taxon>Rhabditida</taxon>
        <taxon>Rhabditina</taxon>
        <taxon>Rhabditomorpha</taxon>
        <taxon>Rhabditoidea</taxon>
        <taxon>Rhabditidae</taxon>
        <taxon>Peloderinae</taxon>
        <taxon>Caenorhabditis</taxon>
    </lineage>
</organism>
<dbReference type="PANTHER" id="PTHR21503">
    <property type="entry name" value="F-BOX-CONTAINING HYPOTHETICAL PROTEIN C.ELEGANS"/>
    <property type="match status" value="1"/>
</dbReference>
<name>A0A6A5H8C2_CAERE</name>